<proteinExistence type="predicted"/>
<reference evidence="1 2" key="1">
    <citation type="submission" date="2022-06" db="EMBL/GenBank/DDBJ databases">
        <title>Genomic Encyclopedia of Archaeal and Bacterial Type Strains, Phase II (KMG-II): from individual species to whole genera.</title>
        <authorList>
            <person name="Goeker M."/>
        </authorList>
    </citation>
    <scope>NUCLEOTIDE SEQUENCE [LARGE SCALE GENOMIC DNA]</scope>
    <source>
        <strain evidence="1 2">DSM 40477</strain>
    </source>
</reference>
<gene>
    <name evidence="1" type="ORF">LX15_006259</name>
</gene>
<comment type="caution">
    <text evidence="1">The sequence shown here is derived from an EMBL/GenBank/DDBJ whole genome shotgun (WGS) entry which is preliminary data.</text>
</comment>
<evidence type="ECO:0000313" key="2">
    <source>
        <dbReference type="Proteomes" id="UP001205311"/>
    </source>
</evidence>
<keyword evidence="2" id="KW-1185">Reference proteome</keyword>
<sequence length="151" mass="15718">MAVHTAQAAEAAARSWWERLPADARLTPPDYGGRAALIVCSTALTEAVVALLDERGVRTGVDQVRLDPAVPSDEVMALAATHAGRDVVIPMLPGQPTLRLYPRPEPRTDIADDPVATIDLGPKAVKSDGWVPAAVVADALHTALASSVSAG</sequence>
<organism evidence="1 2">
    <name type="scientific">Streptoalloteichus tenebrarius (strain ATCC 17920 / DSM 40477 / JCM 4838 / CBS 697.72 / NBRC 16177 / NCIMB 11028 / NRRL B-12390 / A12253. 1 / ISP 5477)</name>
    <name type="common">Streptomyces tenebrarius</name>
    <dbReference type="NCBI Taxonomy" id="1933"/>
    <lineage>
        <taxon>Bacteria</taxon>
        <taxon>Bacillati</taxon>
        <taxon>Actinomycetota</taxon>
        <taxon>Actinomycetes</taxon>
        <taxon>Pseudonocardiales</taxon>
        <taxon>Pseudonocardiaceae</taxon>
        <taxon>Streptoalloteichus</taxon>
    </lineage>
</organism>
<accession>A0ABT1I435</accession>
<dbReference type="RefSeq" id="WP_253674718.1">
    <property type="nucleotide sequence ID" value="NZ_JAMTCP010000074.1"/>
</dbReference>
<evidence type="ECO:0000313" key="1">
    <source>
        <dbReference type="EMBL" id="MCP2262519.1"/>
    </source>
</evidence>
<protein>
    <submittedName>
        <fullName evidence="1">Uncharacterized protein</fullName>
    </submittedName>
</protein>
<name>A0ABT1I435_STRSD</name>
<dbReference type="Proteomes" id="UP001205311">
    <property type="component" value="Unassembled WGS sequence"/>
</dbReference>
<dbReference type="EMBL" id="JAMTCP010000074">
    <property type="protein sequence ID" value="MCP2262519.1"/>
    <property type="molecule type" value="Genomic_DNA"/>
</dbReference>